<comment type="caution">
    <text evidence="1">The sequence shown here is derived from an EMBL/GenBank/DDBJ whole genome shotgun (WGS) entry which is preliminary data.</text>
</comment>
<gene>
    <name evidence="1" type="ORF">ACI1P1_27185</name>
</gene>
<evidence type="ECO:0000313" key="2">
    <source>
        <dbReference type="Proteomes" id="UP001631969"/>
    </source>
</evidence>
<dbReference type="EMBL" id="JBJURJ010000024">
    <property type="protein sequence ID" value="MFM9331987.1"/>
    <property type="molecule type" value="Genomic_DNA"/>
</dbReference>
<sequence length="457" mass="51197">MSFTTCSITINRQPGRTVILSRPLAKFLQISSGRSGTLKIGGKSAGVTLRTVNRQDNTITLPVNLVADLRLPRTGKCLIKSNGSGELQLGPVIGILTSTDGGSGAPFGSRTGFIREIFATGRDKAFHVAFSPNQVNWDAGEVSGYTIGADGKWIRKTFPLPDVVYNRLPSRRAEKLASMENFKERFVRRRIPLFNWSFFDKWDVYRLLDGESDAERHVPESAINPSPEEIRRLMEKHKFLYLKPTGGSLGIGIYRLTYTQGRGYFARFRRNGSNMLIRFGSFDGLMKLLRRHNINLQHYVVQQGIRLIELDGCPLDFRFHMTKNGVNQWVPAGIGAKRAGRGSVTTHIRNGGELLTPEQALTRVYGASKADSMLDTAKETAIKLAEAIERRYNHPLGELGFDLGIDQNDRIWMFEANAKPGRSIFKHPALKASGKATLTHLFNHCLYLSRFRARREG</sequence>
<proteinExistence type="predicted"/>
<protein>
    <submittedName>
        <fullName evidence="1">YheC/YheD family protein</fullName>
    </submittedName>
</protein>
<reference evidence="1" key="1">
    <citation type="submission" date="2024-12" db="EMBL/GenBank/DDBJ databases">
        <authorList>
            <person name="Wu N."/>
        </authorList>
    </citation>
    <scope>NUCLEOTIDE SEQUENCE</scope>
    <source>
        <strain evidence="1">P15</strain>
    </source>
</reference>
<name>A0ACC7P5P1_9BACL</name>
<keyword evidence="2" id="KW-1185">Reference proteome</keyword>
<dbReference type="Proteomes" id="UP001631969">
    <property type="component" value="Unassembled WGS sequence"/>
</dbReference>
<organism evidence="1 2">
    <name type="scientific">Paenibacillus mesotrionivorans</name>
    <dbReference type="NCBI Taxonomy" id="3160968"/>
    <lineage>
        <taxon>Bacteria</taxon>
        <taxon>Bacillati</taxon>
        <taxon>Bacillota</taxon>
        <taxon>Bacilli</taxon>
        <taxon>Bacillales</taxon>
        <taxon>Paenibacillaceae</taxon>
        <taxon>Paenibacillus</taxon>
    </lineage>
</organism>
<evidence type="ECO:0000313" key="1">
    <source>
        <dbReference type="EMBL" id="MFM9331987.1"/>
    </source>
</evidence>
<accession>A0ACC7P5P1</accession>